<reference evidence="1 2" key="1">
    <citation type="submission" date="2014-12" db="EMBL/GenBank/DDBJ databases">
        <title>Comparative genome analysis of Bacillus coagulans HM-08, Clostridium butyricum HM-68, Bacillus subtilis HM-66 and Bacillus licheniformis BL-09.</title>
        <authorList>
            <person name="Zhang H."/>
        </authorList>
    </citation>
    <scope>NUCLEOTIDE SEQUENCE [LARGE SCALE GENOMIC DNA]</scope>
    <source>
        <strain evidence="1 2">HM-66</strain>
    </source>
</reference>
<dbReference type="GO" id="GO:0016746">
    <property type="term" value="F:acyltransferase activity"/>
    <property type="evidence" value="ECO:0007669"/>
    <property type="project" value="InterPro"/>
</dbReference>
<sequence length="56" mass="5906">MNELPFSPYTKRIPIWGLGCAGGASGLARAAEYCKAYPEAFVLVIAAELCSLTAGR</sequence>
<dbReference type="PROSITE" id="PS00441">
    <property type="entry name" value="CHALCONE_SYNTH"/>
    <property type="match status" value="1"/>
</dbReference>
<accession>A0A0D1L6E2</accession>
<dbReference type="PATRIC" id="fig|1423.173.peg.1979"/>
<evidence type="ECO:0000313" key="1">
    <source>
        <dbReference type="EMBL" id="KIU11331.1"/>
    </source>
</evidence>
<dbReference type="SUPFAM" id="SSF53901">
    <property type="entry name" value="Thiolase-like"/>
    <property type="match status" value="1"/>
</dbReference>
<comment type="caution">
    <text evidence="1">The sequence shown here is derived from an EMBL/GenBank/DDBJ whole genome shotgun (WGS) entry which is preliminary data.</text>
</comment>
<gene>
    <name evidence="1" type="ORF">SC09_Contig24orf00276</name>
</gene>
<dbReference type="Proteomes" id="UP000032247">
    <property type="component" value="Unassembled WGS sequence"/>
</dbReference>
<dbReference type="InterPro" id="IPR016039">
    <property type="entry name" value="Thiolase-like"/>
</dbReference>
<protein>
    <submittedName>
        <fullName evidence="1">Chalcone synthase</fullName>
    </submittedName>
</protein>
<dbReference type="EMBL" id="JXBC01000003">
    <property type="protein sequence ID" value="KIU11331.1"/>
    <property type="molecule type" value="Genomic_DNA"/>
</dbReference>
<organism evidence="1 2">
    <name type="scientific">Bacillus subtilis</name>
    <dbReference type="NCBI Taxonomy" id="1423"/>
    <lineage>
        <taxon>Bacteria</taxon>
        <taxon>Bacillati</taxon>
        <taxon>Bacillota</taxon>
        <taxon>Bacilli</taxon>
        <taxon>Bacillales</taxon>
        <taxon>Bacillaceae</taxon>
        <taxon>Bacillus</taxon>
    </lineage>
</organism>
<dbReference type="Gene3D" id="3.40.47.10">
    <property type="match status" value="1"/>
</dbReference>
<dbReference type="InterPro" id="IPR018088">
    <property type="entry name" value="Chalcone/stilbene_synthase_AS"/>
</dbReference>
<proteinExistence type="predicted"/>
<evidence type="ECO:0000313" key="2">
    <source>
        <dbReference type="Proteomes" id="UP000032247"/>
    </source>
</evidence>
<dbReference type="AlphaFoldDB" id="A0A0D1L6E2"/>
<name>A0A0D1L6E2_BACIU</name>